<dbReference type="EMBL" id="KV440995">
    <property type="protein sequence ID" value="OAD68474.1"/>
    <property type="molecule type" value="Genomic_DNA"/>
</dbReference>
<dbReference type="RefSeq" id="XP_018286514.1">
    <property type="nucleotide sequence ID" value="XM_018437039.1"/>
</dbReference>
<name>A0A162NDI3_PHYB8</name>
<keyword evidence="2" id="KW-1185">Reference proteome</keyword>
<accession>A0A162NDI3</accession>
<sequence>MPSFKFVHEDSQMYYKDLDNLFNHGKKGGKKGLTDKHKKCIKEFVAKDASVYVKDVMDYLISVFGEIDVLKETIRRFIATTGKKEGLPGVHWGATQKVTQMGVFHLPTFLPPACYGLLYNLTH</sequence>
<dbReference type="AlphaFoldDB" id="A0A162NDI3"/>
<dbReference type="Proteomes" id="UP000077315">
    <property type="component" value="Unassembled WGS sequence"/>
</dbReference>
<evidence type="ECO:0000313" key="1">
    <source>
        <dbReference type="EMBL" id="OAD68474.1"/>
    </source>
</evidence>
<evidence type="ECO:0000313" key="2">
    <source>
        <dbReference type="Proteomes" id="UP000077315"/>
    </source>
</evidence>
<gene>
    <name evidence="1" type="ORF">PHYBLDRAFT_173465</name>
</gene>
<dbReference type="VEuPathDB" id="FungiDB:PHYBLDRAFT_173465"/>
<proteinExistence type="predicted"/>
<reference evidence="2" key="1">
    <citation type="submission" date="2015-06" db="EMBL/GenBank/DDBJ databases">
        <title>Expansion of signal transduction pathways in fungi by whole-genome duplication.</title>
        <authorList>
            <consortium name="DOE Joint Genome Institute"/>
            <person name="Corrochano L.M."/>
            <person name="Kuo A."/>
            <person name="Marcet-Houben M."/>
            <person name="Polaino S."/>
            <person name="Salamov A."/>
            <person name="Villalobos J.M."/>
            <person name="Alvarez M.I."/>
            <person name="Avalos J."/>
            <person name="Benito E.P."/>
            <person name="Benoit I."/>
            <person name="Burger G."/>
            <person name="Camino L.P."/>
            <person name="Canovas D."/>
            <person name="Cerda-Olmedo E."/>
            <person name="Cheng J.-F."/>
            <person name="Dominguez A."/>
            <person name="Elias M."/>
            <person name="Eslava A.P."/>
            <person name="Glaser F."/>
            <person name="Grimwood J."/>
            <person name="Gutierrez G."/>
            <person name="Heitman J."/>
            <person name="Henrissat B."/>
            <person name="Iturriaga E.A."/>
            <person name="Lang B.F."/>
            <person name="Lavin J.L."/>
            <person name="Lee S."/>
            <person name="Li W."/>
            <person name="Lindquist E."/>
            <person name="Lopez-Garcia S."/>
            <person name="Luque E.M."/>
            <person name="Marcos A.T."/>
            <person name="Martin J."/>
            <person name="McCluskey K."/>
            <person name="Medina H.R."/>
            <person name="Miralles-Duran A."/>
            <person name="Miyazaki A."/>
            <person name="Munoz-Torres E."/>
            <person name="Oguiza J.A."/>
            <person name="Ohm R."/>
            <person name="Olmedo M."/>
            <person name="Orejas M."/>
            <person name="Ortiz-Castellanos L."/>
            <person name="Pisabarro A.G."/>
            <person name="Rodriguez-Romero J."/>
            <person name="Ruiz-Herrera J."/>
            <person name="Ruiz-Vazquez R."/>
            <person name="Sanz C."/>
            <person name="Schackwitz W."/>
            <person name="Schmutz J."/>
            <person name="Shahriari M."/>
            <person name="Shelest E."/>
            <person name="Silva-Franco F."/>
            <person name="Soanes D."/>
            <person name="Syed K."/>
            <person name="Tagua V.G."/>
            <person name="Talbot N.J."/>
            <person name="Thon M."/>
            <person name="De vries R.P."/>
            <person name="Wiebenga A."/>
            <person name="Yadav J.S."/>
            <person name="Braun E.L."/>
            <person name="Baker S."/>
            <person name="Garre V."/>
            <person name="Horwitz B."/>
            <person name="Torres-Martinez S."/>
            <person name="Idnurm A."/>
            <person name="Herrera-Estrella A."/>
            <person name="Gabaldon T."/>
            <person name="Grigoriev I.V."/>
        </authorList>
    </citation>
    <scope>NUCLEOTIDE SEQUENCE [LARGE SCALE GENOMIC DNA]</scope>
    <source>
        <strain evidence="2">NRRL 1555(-)</strain>
    </source>
</reference>
<organism evidence="1 2">
    <name type="scientific">Phycomyces blakesleeanus (strain ATCC 8743b / DSM 1359 / FGSC 10004 / NBRC 33097 / NRRL 1555)</name>
    <dbReference type="NCBI Taxonomy" id="763407"/>
    <lineage>
        <taxon>Eukaryota</taxon>
        <taxon>Fungi</taxon>
        <taxon>Fungi incertae sedis</taxon>
        <taxon>Mucoromycota</taxon>
        <taxon>Mucoromycotina</taxon>
        <taxon>Mucoromycetes</taxon>
        <taxon>Mucorales</taxon>
        <taxon>Phycomycetaceae</taxon>
        <taxon>Phycomyces</taxon>
    </lineage>
</organism>
<dbReference type="GeneID" id="28997945"/>
<protein>
    <submittedName>
        <fullName evidence="1">Uncharacterized protein</fullName>
    </submittedName>
</protein>
<dbReference type="InParanoid" id="A0A162NDI3"/>